<dbReference type="EMBL" id="QHHQ01000004">
    <property type="protein sequence ID" value="RAI00311.1"/>
    <property type="molecule type" value="Genomic_DNA"/>
</dbReference>
<organism evidence="1 2">
    <name type="scientific">Acuticoccus sediminis</name>
    <dbReference type="NCBI Taxonomy" id="2184697"/>
    <lineage>
        <taxon>Bacteria</taxon>
        <taxon>Pseudomonadati</taxon>
        <taxon>Pseudomonadota</taxon>
        <taxon>Alphaproteobacteria</taxon>
        <taxon>Hyphomicrobiales</taxon>
        <taxon>Amorphaceae</taxon>
        <taxon>Acuticoccus</taxon>
    </lineage>
</organism>
<comment type="caution">
    <text evidence="1">The sequence shown here is derived from an EMBL/GenBank/DDBJ whole genome shotgun (WGS) entry which is preliminary data.</text>
</comment>
<accession>A0A8B2NNX8</accession>
<proteinExistence type="predicted"/>
<dbReference type="SUPFAM" id="SSF143631">
    <property type="entry name" value="ApbE-like"/>
    <property type="match status" value="1"/>
</dbReference>
<sequence length="292" mass="29804">MTDPTAALLPDGRLHLQHGPIDVIVSADGSETAVETAFTAAAGRFATVLTEIVEELNELRRPASTDTEMEGLVASRMAAAVRVHAADTFITPMAAVAGAVADEILDTMTASAPLTRAFVNNGGDIAVHLSGGQMAHAKISAHDNTHLGTVKLKAGDGIGGIATSGRSGRSLSLGIADSVTVLAASAAEADAAATLLANAVDLPGHPAIERAPAESLDPDSDLGSRLVTTGCGTLTEAEKTLAIGRGARLARKMLADGTIRGVAFYLQGQARSLGWGDSISRDTAPDDHDQED</sequence>
<dbReference type="AlphaFoldDB" id="A0A8B2NNX8"/>
<evidence type="ECO:0000313" key="2">
    <source>
        <dbReference type="Proteomes" id="UP000249590"/>
    </source>
</evidence>
<dbReference type="PIRSF" id="PIRSF006421">
    <property type="entry name" value="UCP006421"/>
    <property type="match status" value="1"/>
</dbReference>
<dbReference type="Gene3D" id="3.10.520.10">
    <property type="entry name" value="ApbE-like domains"/>
    <property type="match status" value="1"/>
</dbReference>
<dbReference type="InterPro" id="IPR003374">
    <property type="entry name" value="ApbE-like_sf"/>
</dbReference>
<name>A0A8B2NNX8_9HYPH</name>
<reference evidence="1 2" key="1">
    <citation type="submission" date="2018-05" db="EMBL/GenBank/DDBJ databases">
        <title>Acuticoccus sediminis sp. nov., isolated from deep-sea sediment of Indian Ocean.</title>
        <authorList>
            <person name="Liu X."/>
            <person name="Lai Q."/>
            <person name="Du Y."/>
            <person name="Sun F."/>
            <person name="Zhang X."/>
            <person name="Wang S."/>
            <person name="Shao Z."/>
        </authorList>
    </citation>
    <scope>NUCLEOTIDE SEQUENCE [LARGE SCALE GENOMIC DNA]</scope>
    <source>
        <strain evidence="1 2">PTG4-2</strain>
    </source>
</reference>
<dbReference type="InterPro" id="IPR007183">
    <property type="entry name" value="UPF0280"/>
</dbReference>
<dbReference type="OrthoDB" id="9814719at2"/>
<gene>
    <name evidence="1" type="ORF">DLJ53_19730</name>
</gene>
<keyword evidence="2" id="KW-1185">Reference proteome</keyword>
<dbReference type="Proteomes" id="UP000249590">
    <property type="component" value="Unassembled WGS sequence"/>
</dbReference>
<protein>
    <recommendedName>
        <fullName evidence="3">FAD:protein FMN transferase</fullName>
    </recommendedName>
</protein>
<evidence type="ECO:0000313" key="1">
    <source>
        <dbReference type="EMBL" id="RAI00311.1"/>
    </source>
</evidence>
<dbReference type="NCBIfam" id="NF003322">
    <property type="entry name" value="PRK04334.1-2"/>
    <property type="match status" value="1"/>
</dbReference>
<evidence type="ECO:0008006" key="3">
    <source>
        <dbReference type="Google" id="ProtNLM"/>
    </source>
</evidence>